<dbReference type="Gene3D" id="2.130.10.10">
    <property type="entry name" value="YVTN repeat-like/Quinoprotein amine dehydrogenase"/>
    <property type="match status" value="1"/>
</dbReference>
<reference evidence="2" key="2">
    <citation type="submission" date="2021-04" db="EMBL/GenBank/DDBJ databases">
        <authorList>
            <person name="Gilroy R."/>
        </authorList>
    </citation>
    <scope>NUCLEOTIDE SEQUENCE</scope>
    <source>
        <strain evidence="2">2239</strain>
    </source>
</reference>
<evidence type="ECO:0000313" key="3">
    <source>
        <dbReference type="Proteomes" id="UP000824193"/>
    </source>
</evidence>
<dbReference type="InterPro" id="IPR015943">
    <property type="entry name" value="WD40/YVTN_repeat-like_dom_sf"/>
</dbReference>
<comment type="similarity">
    <text evidence="1">Belongs to the cycloisomerase 2 family.</text>
</comment>
<name>A0A9D1V4I2_9FIRM</name>
<reference evidence="2" key="1">
    <citation type="journal article" date="2021" name="PeerJ">
        <title>Extensive microbial diversity within the chicken gut microbiome revealed by metagenomics and culture.</title>
        <authorList>
            <person name="Gilroy R."/>
            <person name="Ravi A."/>
            <person name="Getino M."/>
            <person name="Pursley I."/>
            <person name="Horton D.L."/>
            <person name="Alikhan N.F."/>
            <person name="Baker D."/>
            <person name="Gharbi K."/>
            <person name="Hall N."/>
            <person name="Watson M."/>
            <person name="Adriaenssens E.M."/>
            <person name="Foster-Nyarko E."/>
            <person name="Jarju S."/>
            <person name="Secka A."/>
            <person name="Antonio M."/>
            <person name="Oren A."/>
            <person name="Chaudhuri R.R."/>
            <person name="La Ragione R."/>
            <person name="Hildebrand F."/>
            <person name="Pallen M.J."/>
        </authorList>
    </citation>
    <scope>NUCLEOTIDE SEQUENCE</scope>
    <source>
        <strain evidence="2">2239</strain>
    </source>
</reference>
<evidence type="ECO:0000313" key="2">
    <source>
        <dbReference type="EMBL" id="HIX05976.1"/>
    </source>
</evidence>
<dbReference type="AlphaFoldDB" id="A0A9D1V4I2"/>
<dbReference type="InterPro" id="IPR019405">
    <property type="entry name" value="Lactonase_7-beta_prop"/>
</dbReference>
<dbReference type="EMBL" id="DXFW01000022">
    <property type="protein sequence ID" value="HIX05976.1"/>
    <property type="molecule type" value="Genomic_DNA"/>
</dbReference>
<protein>
    <submittedName>
        <fullName evidence="2">Lactonase family protein</fullName>
    </submittedName>
</protein>
<dbReference type="GO" id="GO:0017057">
    <property type="term" value="F:6-phosphogluconolactonase activity"/>
    <property type="evidence" value="ECO:0007669"/>
    <property type="project" value="TreeGrafter"/>
</dbReference>
<evidence type="ECO:0000256" key="1">
    <source>
        <dbReference type="ARBA" id="ARBA00005564"/>
    </source>
</evidence>
<dbReference type="InterPro" id="IPR050282">
    <property type="entry name" value="Cycloisomerase_2"/>
</dbReference>
<dbReference type="Proteomes" id="UP000824193">
    <property type="component" value="Unassembled WGS sequence"/>
</dbReference>
<dbReference type="SUPFAM" id="SSF75011">
    <property type="entry name" value="3-carboxy-cis,cis-mucoante lactonizing enzyme"/>
    <property type="match status" value="1"/>
</dbReference>
<proteinExistence type="inferred from homology"/>
<sequence length="321" mass="33353">MTGIAFAASGYSAPGRPDFTAGIVTPDGAARVLIQARVGADPSCMCRGGSGELYLGCEMEHGAQIVILDIRGAAVRRAGAFAVPGRGLCHIRWTGQGLAGCCYGSGDVFQTDGQGNLQWHWAPAAGHAHCSALLADGSVCWADLMADAVFFSSPKALARGAEPRRVLLPAGSGPRQLLRLDGERMLVVMENSGCVGLLCAAGDGWELTSLLPSTALAGENYPGGCCFVPGVGAFVANRGRDTVALFSVEGRRLVPAGEWPVGGRWPRWTAFSGGLLACACQKSGEVVFLRWRDGALHPVGRMPMASPSCILLDRLAIGGSL</sequence>
<dbReference type="PANTHER" id="PTHR30344:SF1">
    <property type="entry name" value="6-PHOSPHOGLUCONOLACTONASE"/>
    <property type="match status" value="1"/>
</dbReference>
<accession>A0A9D1V4I2</accession>
<dbReference type="Pfam" id="PF10282">
    <property type="entry name" value="Lactonase"/>
    <property type="match status" value="1"/>
</dbReference>
<dbReference type="PANTHER" id="PTHR30344">
    <property type="entry name" value="6-PHOSPHOGLUCONOLACTONASE-RELATED"/>
    <property type="match status" value="1"/>
</dbReference>
<comment type="caution">
    <text evidence="2">The sequence shown here is derived from an EMBL/GenBank/DDBJ whole genome shotgun (WGS) entry which is preliminary data.</text>
</comment>
<gene>
    <name evidence="2" type="ORF">H9865_07735</name>
</gene>
<organism evidence="2 3">
    <name type="scientific">Candidatus Allofournierella pullicola</name>
    <dbReference type="NCBI Taxonomy" id="2838596"/>
    <lineage>
        <taxon>Bacteria</taxon>
        <taxon>Bacillati</taxon>
        <taxon>Bacillota</taxon>
        <taxon>Clostridia</taxon>
        <taxon>Eubacteriales</taxon>
        <taxon>Oscillospiraceae</taxon>
        <taxon>Allofournierella</taxon>
    </lineage>
</organism>